<accession>A0A255Z6R8</accession>
<reference evidence="3 4" key="1">
    <citation type="submission" date="2017-07" db="EMBL/GenBank/DDBJ databases">
        <title>Niveispirillum cyanobacteriorum sp. nov., isolated from cyanobacterial aggregates in a eutrophic lake.</title>
        <authorList>
            <person name="Cai H."/>
        </authorList>
    </citation>
    <scope>NUCLEOTIDE SEQUENCE [LARGE SCALE GENOMIC DNA]</scope>
    <source>
        <strain evidence="4">TH1-14</strain>
    </source>
</reference>
<name>A0A255Z6R8_9PROT</name>
<dbReference type="EMBL" id="NOXU01000017">
    <property type="protein sequence ID" value="OYQ37136.1"/>
    <property type="molecule type" value="Genomic_DNA"/>
</dbReference>
<comment type="similarity">
    <text evidence="1">Belongs to the initiator RepB protein family.</text>
</comment>
<evidence type="ECO:0000313" key="4">
    <source>
        <dbReference type="Proteomes" id="UP000216998"/>
    </source>
</evidence>
<dbReference type="GO" id="GO:0006270">
    <property type="term" value="P:DNA replication initiation"/>
    <property type="evidence" value="ECO:0007669"/>
    <property type="project" value="InterPro"/>
</dbReference>
<dbReference type="SUPFAM" id="SSF46785">
    <property type="entry name" value="Winged helix' DNA-binding domain"/>
    <property type="match status" value="1"/>
</dbReference>
<evidence type="ECO:0000259" key="2">
    <source>
        <dbReference type="Pfam" id="PF01051"/>
    </source>
</evidence>
<dbReference type="InterPro" id="IPR036388">
    <property type="entry name" value="WH-like_DNA-bd_sf"/>
</dbReference>
<dbReference type="OrthoDB" id="7337829at2"/>
<proteinExistence type="inferred from homology"/>
<dbReference type="RefSeq" id="WP_094453206.1">
    <property type="nucleotide sequence ID" value="NZ_NOXU01000017.1"/>
</dbReference>
<evidence type="ECO:0000256" key="1">
    <source>
        <dbReference type="ARBA" id="ARBA00038283"/>
    </source>
</evidence>
<organism evidence="3 4">
    <name type="scientific">Niveispirillum lacus</name>
    <dbReference type="NCBI Taxonomy" id="1981099"/>
    <lineage>
        <taxon>Bacteria</taxon>
        <taxon>Pseudomonadati</taxon>
        <taxon>Pseudomonadota</taxon>
        <taxon>Alphaproteobacteria</taxon>
        <taxon>Rhodospirillales</taxon>
        <taxon>Azospirillaceae</taxon>
        <taxon>Niveispirillum</taxon>
    </lineage>
</organism>
<dbReference type="Proteomes" id="UP000216998">
    <property type="component" value="Unassembled WGS sequence"/>
</dbReference>
<dbReference type="GO" id="GO:0003887">
    <property type="term" value="F:DNA-directed DNA polymerase activity"/>
    <property type="evidence" value="ECO:0007669"/>
    <property type="project" value="InterPro"/>
</dbReference>
<dbReference type="Pfam" id="PF21205">
    <property type="entry name" value="Rep3_C"/>
    <property type="match status" value="1"/>
</dbReference>
<dbReference type="Pfam" id="PF01051">
    <property type="entry name" value="Rep3_N"/>
    <property type="match status" value="1"/>
</dbReference>
<sequence length="339" mass="38508">MSICPAITPPSNVPKATGTVEIAEPSGKLTLADRQLFNHLLAHAYRRLITDEWHTVQMSEIRRFAAEARGGTPENDNRRMKDSVKRLQATVVEFNYLRSDGGRVWESSPLLSTCRIDERLGSLQYSFPSGLRERLVEPALYSMISLRVQWEFDSKYGLVLYETLKRYADRDAAQPWWSVKTSELRDLLGCRDKLTDWKDFRRRALDPALEEIDRLAEFRVLVIETRQGRGRGGGQVVAVTFQIERKPKEDAAATVRELDKPKVQRRGERRAKAEDIVSAVATRKALHFLTGAEAGTRLKWVKRAEAMGIELPKAASAVENLARWVPQIAVALVAEERIR</sequence>
<protein>
    <recommendedName>
        <fullName evidence="2">Initiator Rep protein WH1 domain-containing protein</fullName>
    </recommendedName>
</protein>
<dbReference type="InterPro" id="IPR036390">
    <property type="entry name" value="WH_DNA-bd_sf"/>
</dbReference>
<dbReference type="InterPro" id="IPR000525">
    <property type="entry name" value="Initiator_Rep_WH1"/>
</dbReference>
<comment type="caution">
    <text evidence="3">The sequence shown here is derived from an EMBL/GenBank/DDBJ whole genome shotgun (WGS) entry which is preliminary data.</text>
</comment>
<keyword evidence="4" id="KW-1185">Reference proteome</keyword>
<evidence type="ECO:0000313" key="3">
    <source>
        <dbReference type="EMBL" id="OYQ37136.1"/>
    </source>
</evidence>
<dbReference type="AlphaFoldDB" id="A0A255Z6R8"/>
<feature type="domain" description="Initiator Rep protein WH1" evidence="2">
    <location>
        <begin position="22"/>
        <end position="165"/>
    </location>
</feature>
<dbReference type="Gene3D" id="1.10.10.10">
    <property type="entry name" value="Winged helix-like DNA-binding domain superfamily/Winged helix DNA-binding domain"/>
    <property type="match status" value="1"/>
</dbReference>
<gene>
    <name evidence="3" type="ORF">CHU95_01965</name>
</gene>